<evidence type="ECO:0000313" key="3">
    <source>
        <dbReference type="Proteomes" id="UP001432180"/>
    </source>
</evidence>
<dbReference type="InterPro" id="IPR036909">
    <property type="entry name" value="Cyt_c-like_dom_sf"/>
</dbReference>
<proteinExistence type="predicted"/>
<feature type="region of interest" description="Disordered" evidence="1">
    <location>
        <begin position="1"/>
        <end position="24"/>
    </location>
</feature>
<name>A0ABZ0S7I2_9GAMM</name>
<dbReference type="SUPFAM" id="SSF46626">
    <property type="entry name" value="Cytochrome c"/>
    <property type="match status" value="1"/>
</dbReference>
<evidence type="ECO:0000256" key="1">
    <source>
        <dbReference type="SAM" id="MobiDB-lite"/>
    </source>
</evidence>
<organism evidence="2 3">
    <name type="scientific">Thiorhodovibrio winogradskyi</name>
    <dbReference type="NCBI Taxonomy" id="77007"/>
    <lineage>
        <taxon>Bacteria</taxon>
        <taxon>Pseudomonadati</taxon>
        <taxon>Pseudomonadota</taxon>
        <taxon>Gammaproteobacteria</taxon>
        <taxon>Chromatiales</taxon>
        <taxon>Chromatiaceae</taxon>
        <taxon>Thiorhodovibrio</taxon>
    </lineage>
</organism>
<sequence>MTQVANRSSKSLQVPNTNLPAKSLPARSLPAKSLLANSLLANSLPTKSLLAAALLLPLAAWAASDAAAEPETEAATDMAEAGTLFESNCTNCHGSEVYTRDDRRVASLSGLEAQVRRCETSLELQWFDEQVMAVTDLLNTRYYHFKP</sequence>
<dbReference type="RefSeq" id="WP_328987457.1">
    <property type="nucleotide sequence ID" value="NZ_CP121472.1"/>
</dbReference>
<gene>
    <name evidence="2" type="ORF">Thiowin_01906</name>
</gene>
<accession>A0ABZ0S7I2</accession>
<dbReference type="Proteomes" id="UP001432180">
    <property type="component" value="Chromosome"/>
</dbReference>
<reference evidence="2 3" key="1">
    <citation type="journal article" date="2023" name="Microorganisms">
        <title>Thiorhodovibrio frisius and Trv. litoralis spp. nov., Two Novel Members from a Clade of Fastidious Purple Sulfur Bacteria That Exhibit Unique Red-Shifted Light-Harvesting Capabilities.</title>
        <authorList>
            <person name="Methner A."/>
            <person name="Kuzyk S.B."/>
            <person name="Petersen J."/>
            <person name="Bauer S."/>
            <person name="Brinkmann H."/>
            <person name="Sichau K."/>
            <person name="Wanner G."/>
            <person name="Wolf J."/>
            <person name="Neumann-Schaal M."/>
            <person name="Henke P."/>
            <person name="Tank M."/>
            <person name="Sproer C."/>
            <person name="Bunk B."/>
            <person name="Overmann J."/>
        </authorList>
    </citation>
    <scope>NUCLEOTIDE SEQUENCE [LARGE SCALE GENOMIC DNA]</scope>
    <source>
        <strain evidence="2 3">DSM 6702</strain>
    </source>
</reference>
<dbReference type="EMBL" id="CP121472">
    <property type="protein sequence ID" value="WPL16926.1"/>
    <property type="molecule type" value="Genomic_DNA"/>
</dbReference>
<feature type="compositionally biased region" description="Polar residues" evidence="1">
    <location>
        <begin position="1"/>
        <end position="20"/>
    </location>
</feature>
<evidence type="ECO:0000313" key="2">
    <source>
        <dbReference type="EMBL" id="WPL16926.1"/>
    </source>
</evidence>
<keyword evidence="3" id="KW-1185">Reference proteome</keyword>
<protein>
    <submittedName>
        <fullName evidence="2">Green heme protein</fullName>
    </submittedName>
</protein>
<dbReference type="Gene3D" id="1.10.760.10">
    <property type="entry name" value="Cytochrome c-like domain"/>
    <property type="match status" value="1"/>
</dbReference>